<dbReference type="Proteomes" id="UP001234178">
    <property type="component" value="Unassembled WGS sequence"/>
</dbReference>
<comment type="caution">
    <text evidence="2">The sequence shown here is derived from an EMBL/GenBank/DDBJ whole genome shotgun (WGS) entry which is preliminary data.</text>
</comment>
<evidence type="ECO:0000313" key="3">
    <source>
        <dbReference type="Proteomes" id="UP001234178"/>
    </source>
</evidence>
<feature type="region of interest" description="Disordered" evidence="1">
    <location>
        <begin position="86"/>
        <end position="106"/>
    </location>
</feature>
<dbReference type="EMBL" id="JAOYFB010000038">
    <property type="protein sequence ID" value="KAK4027699.1"/>
    <property type="molecule type" value="Genomic_DNA"/>
</dbReference>
<proteinExistence type="predicted"/>
<keyword evidence="3" id="KW-1185">Reference proteome</keyword>
<name>A0ABR0ARF7_9CRUS</name>
<evidence type="ECO:0000256" key="1">
    <source>
        <dbReference type="SAM" id="MobiDB-lite"/>
    </source>
</evidence>
<sequence>MLYAIARDVMGVPASSINCYVSWLYTGETHPDWAPSLNLDKVYVNAKSAMDRESRITLDSDSDTTYNGVCSTLLNNCEEGTLTEIGHQEDAEHSTPGGLTHTINQK</sequence>
<organism evidence="2 3">
    <name type="scientific">Daphnia magna</name>
    <dbReference type="NCBI Taxonomy" id="35525"/>
    <lineage>
        <taxon>Eukaryota</taxon>
        <taxon>Metazoa</taxon>
        <taxon>Ecdysozoa</taxon>
        <taxon>Arthropoda</taxon>
        <taxon>Crustacea</taxon>
        <taxon>Branchiopoda</taxon>
        <taxon>Diplostraca</taxon>
        <taxon>Cladocera</taxon>
        <taxon>Anomopoda</taxon>
        <taxon>Daphniidae</taxon>
        <taxon>Daphnia</taxon>
    </lineage>
</organism>
<evidence type="ECO:0000313" key="2">
    <source>
        <dbReference type="EMBL" id="KAK4027699.1"/>
    </source>
</evidence>
<accession>A0ABR0ARF7</accession>
<reference evidence="2 3" key="1">
    <citation type="journal article" date="2023" name="Nucleic Acids Res.">
        <title>The hologenome of Daphnia magna reveals possible DNA methylation and microbiome-mediated evolution of the host genome.</title>
        <authorList>
            <person name="Chaturvedi A."/>
            <person name="Li X."/>
            <person name="Dhandapani V."/>
            <person name="Marshall H."/>
            <person name="Kissane S."/>
            <person name="Cuenca-Cambronero M."/>
            <person name="Asole G."/>
            <person name="Calvet F."/>
            <person name="Ruiz-Romero M."/>
            <person name="Marangio P."/>
            <person name="Guigo R."/>
            <person name="Rago D."/>
            <person name="Mirbahai L."/>
            <person name="Eastwood N."/>
            <person name="Colbourne J.K."/>
            <person name="Zhou J."/>
            <person name="Mallon E."/>
            <person name="Orsini L."/>
        </authorList>
    </citation>
    <scope>NUCLEOTIDE SEQUENCE [LARGE SCALE GENOMIC DNA]</scope>
    <source>
        <strain evidence="2">LRV0_1</strain>
    </source>
</reference>
<protein>
    <submittedName>
        <fullName evidence="2">Uncharacterized protein</fullName>
    </submittedName>
</protein>
<gene>
    <name evidence="2" type="ORF">OUZ56_016747</name>
</gene>